<dbReference type="AlphaFoldDB" id="A0A7S2VES1"/>
<dbReference type="PROSITE" id="PS50280">
    <property type="entry name" value="SET"/>
    <property type="match status" value="1"/>
</dbReference>
<evidence type="ECO:0000259" key="1">
    <source>
        <dbReference type="PROSITE" id="PS50280"/>
    </source>
</evidence>
<gene>
    <name evidence="2" type="ORF">APAL1065_LOCUS6541</name>
</gene>
<organism evidence="2">
    <name type="scientific">Entomoneis paludosa</name>
    <dbReference type="NCBI Taxonomy" id="265537"/>
    <lineage>
        <taxon>Eukaryota</taxon>
        <taxon>Sar</taxon>
        <taxon>Stramenopiles</taxon>
        <taxon>Ochrophyta</taxon>
        <taxon>Bacillariophyta</taxon>
        <taxon>Bacillariophyceae</taxon>
        <taxon>Bacillariophycidae</taxon>
        <taxon>Entomoneidaceae</taxon>
        <taxon>Entomoneis</taxon>
    </lineage>
</organism>
<proteinExistence type="predicted"/>
<evidence type="ECO:0000313" key="2">
    <source>
        <dbReference type="EMBL" id="CAD9953736.1"/>
    </source>
</evidence>
<sequence length="364" mass="42247">MEKSASLKDLRIRQATRSQEWLEEHGTCADHIRGGDSTLPQAGHGAFATRDIPEGTIVAQVPLIHIIDRSRFNMYNLDEEDLPNKDAGRRPPQLMLNYCYGHIESTVLLCPYGPVVNLINHNQTETNVKIQWADPKRGNFMPHLLDDQLSSLHKDPTAKLAFQLIATRPIREGEEVFLDYGASWENAWQKHIKSWSPVDGASDYNNADELNEMLKNDLLDLPTEFERIEKELPSFQNVMLACNNYFSDDLWRADYYNGKLDDSLELHEKTKVEYLYCNILRKHKDQRTGDILYTVEARSDDDDRNFIWEAAPKSMLHFLDEPYGTDMFLQNAFRHDIRIPDEMFPEKWRNLSPDFVKESNQDGK</sequence>
<protein>
    <recommendedName>
        <fullName evidence="1">SET domain-containing protein</fullName>
    </recommendedName>
</protein>
<reference evidence="2" key="1">
    <citation type="submission" date="2021-01" db="EMBL/GenBank/DDBJ databases">
        <authorList>
            <person name="Corre E."/>
            <person name="Pelletier E."/>
            <person name="Niang G."/>
            <person name="Scheremetjew M."/>
            <person name="Finn R."/>
            <person name="Kale V."/>
            <person name="Holt S."/>
            <person name="Cochrane G."/>
            <person name="Meng A."/>
            <person name="Brown T."/>
            <person name="Cohen L."/>
        </authorList>
    </citation>
    <scope>NUCLEOTIDE SEQUENCE</scope>
    <source>
        <strain evidence="2">CCMP125</strain>
    </source>
</reference>
<dbReference type="Pfam" id="PF00856">
    <property type="entry name" value="SET"/>
    <property type="match status" value="1"/>
</dbReference>
<dbReference type="EMBL" id="HBHT01009769">
    <property type="protein sequence ID" value="CAD9953736.1"/>
    <property type="molecule type" value="Transcribed_RNA"/>
</dbReference>
<dbReference type="InterPro" id="IPR046341">
    <property type="entry name" value="SET_dom_sf"/>
</dbReference>
<accession>A0A7S2VES1</accession>
<dbReference type="Gene3D" id="2.170.270.10">
    <property type="entry name" value="SET domain"/>
    <property type="match status" value="1"/>
</dbReference>
<dbReference type="InterPro" id="IPR001214">
    <property type="entry name" value="SET_dom"/>
</dbReference>
<feature type="domain" description="SET" evidence="1">
    <location>
        <begin position="30"/>
        <end position="181"/>
    </location>
</feature>
<name>A0A7S2VES1_9STRA</name>
<dbReference type="SUPFAM" id="SSF82199">
    <property type="entry name" value="SET domain"/>
    <property type="match status" value="1"/>
</dbReference>